<dbReference type="CDD" id="cd06724">
    <property type="entry name" value="PDZ2_Dlg1-2-4-like"/>
    <property type="match status" value="1"/>
</dbReference>
<feature type="domain" description="PDZ" evidence="1">
    <location>
        <begin position="78"/>
        <end position="165"/>
    </location>
</feature>
<evidence type="ECO:0000259" key="1">
    <source>
        <dbReference type="PROSITE" id="PS50106"/>
    </source>
</evidence>
<dbReference type="PROSITE" id="PS50106">
    <property type="entry name" value="PDZ"/>
    <property type="match status" value="2"/>
</dbReference>
<dbReference type="OrthoDB" id="78824at2759"/>
<feature type="domain" description="PDZ" evidence="1">
    <location>
        <begin position="1"/>
        <end position="70"/>
    </location>
</feature>
<dbReference type="InterPro" id="IPR001478">
    <property type="entry name" value="PDZ"/>
</dbReference>
<dbReference type="Proteomes" id="UP000316079">
    <property type="component" value="Unassembled WGS sequence"/>
</dbReference>
<sequence length="196" mass="21154">GNSGLGFSIAGGTDNPHIGEDPSIFITKSMVNDVILRVNEADVRDVTHSKAVEALKEAGSLVRLYVRRRKTAAERVMEIKLIKGPKGLGFSIAGGVGNQHIPGDNSIYVTKIIEGGAAHKDGRLQIGDKLLAVNSSCLEEVTHEHAVTALKNTPDVVYLKVAKPNSVFMNDSFAPPDITNCEFHMRIVNVSRVEKL</sequence>
<dbReference type="GO" id="GO:0007268">
    <property type="term" value="P:chemical synaptic transmission"/>
    <property type="evidence" value="ECO:0007669"/>
    <property type="project" value="TreeGrafter"/>
</dbReference>
<dbReference type="GO" id="GO:0098839">
    <property type="term" value="C:postsynaptic density membrane"/>
    <property type="evidence" value="ECO:0007669"/>
    <property type="project" value="TreeGrafter"/>
</dbReference>
<protein>
    <recommendedName>
        <fullName evidence="1">PDZ domain-containing protein</fullName>
    </recommendedName>
</protein>
<dbReference type="STRING" id="623744.A0A553RFD6"/>
<evidence type="ECO:0000313" key="2">
    <source>
        <dbReference type="EMBL" id="TRZ00890.1"/>
    </source>
</evidence>
<name>A0A553RFD6_9TELE</name>
<dbReference type="InterPro" id="IPR050614">
    <property type="entry name" value="Synaptic_Scaffolding_LAP-MAGUK"/>
</dbReference>
<dbReference type="GO" id="GO:0043113">
    <property type="term" value="P:receptor clustering"/>
    <property type="evidence" value="ECO:0007669"/>
    <property type="project" value="TreeGrafter"/>
</dbReference>
<gene>
    <name evidence="2" type="ORF">DNTS_002692</name>
</gene>
<accession>A0A553RFD6</accession>
<dbReference type="GO" id="GO:0099072">
    <property type="term" value="P:regulation of postsynaptic membrane neurotransmitter receptor levels"/>
    <property type="evidence" value="ECO:0007669"/>
    <property type="project" value="TreeGrafter"/>
</dbReference>
<dbReference type="AlphaFoldDB" id="A0A553RFD6"/>
<dbReference type="GO" id="GO:0035255">
    <property type="term" value="F:ionotropic glutamate receptor binding"/>
    <property type="evidence" value="ECO:0007669"/>
    <property type="project" value="TreeGrafter"/>
</dbReference>
<dbReference type="EMBL" id="SRMA01024219">
    <property type="protein sequence ID" value="TRZ00890.1"/>
    <property type="molecule type" value="Genomic_DNA"/>
</dbReference>
<dbReference type="FunFam" id="2.30.42.10:FF:000049">
    <property type="entry name" value="disks large homolog 1 isoform X1"/>
    <property type="match status" value="1"/>
</dbReference>
<keyword evidence="3" id="KW-1185">Reference proteome</keyword>
<dbReference type="GO" id="GO:0043005">
    <property type="term" value="C:neuron projection"/>
    <property type="evidence" value="ECO:0007669"/>
    <property type="project" value="TreeGrafter"/>
</dbReference>
<dbReference type="SUPFAM" id="SSF50156">
    <property type="entry name" value="PDZ domain-like"/>
    <property type="match status" value="2"/>
</dbReference>
<dbReference type="GO" id="GO:0097120">
    <property type="term" value="P:receptor localization to synapse"/>
    <property type="evidence" value="ECO:0007669"/>
    <property type="project" value="TreeGrafter"/>
</dbReference>
<dbReference type="Pfam" id="PF10600">
    <property type="entry name" value="PDZ_assoc"/>
    <property type="match status" value="1"/>
</dbReference>
<dbReference type="GO" id="GO:0031594">
    <property type="term" value="C:neuromuscular junction"/>
    <property type="evidence" value="ECO:0007669"/>
    <property type="project" value="TreeGrafter"/>
</dbReference>
<dbReference type="Gene3D" id="2.30.42.10">
    <property type="match status" value="1"/>
</dbReference>
<organism evidence="2 3">
    <name type="scientific">Danionella cerebrum</name>
    <dbReference type="NCBI Taxonomy" id="2873325"/>
    <lineage>
        <taxon>Eukaryota</taxon>
        <taxon>Metazoa</taxon>
        <taxon>Chordata</taxon>
        <taxon>Craniata</taxon>
        <taxon>Vertebrata</taxon>
        <taxon>Euteleostomi</taxon>
        <taxon>Actinopterygii</taxon>
        <taxon>Neopterygii</taxon>
        <taxon>Teleostei</taxon>
        <taxon>Ostariophysi</taxon>
        <taxon>Cypriniformes</taxon>
        <taxon>Danionidae</taxon>
        <taxon>Danioninae</taxon>
        <taxon>Danionella</taxon>
    </lineage>
</organism>
<dbReference type="SMART" id="SM00228">
    <property type="entry name" value="PDZ"/>
    <property type="match status" value="2"/>
</dbReference>
<dbReference type="PANTHER" id="PTHR23119">
    <property type="entry name" value="DISCS LARGE"/>
    <property type="match status" value="1"/>
</dbReference>
<dbReference type="GO" id="GO:0019901">
    <property type="term" value="F:protein kinase binding"/>
    <property type="evidence" value="ECO:0007669"/>
    <property type="project" value="TreeGrafter"/>
</dbReference>
<dbReference type="GO" id="GO:0045197">
    <property type="term" value="P:establishment or maintenance of epithelial cell apical/basal polarity"/>
    <property type="evidence" value="ECO:0007669"/>
    <property type="project" value="TreeGrafter"/>
</dbReference>
<reference evidence="2 3" key="1">
    <citation type="journal article" date="2019" name="Sci. Data">
        <title>Hybrid genome assembly and annotation of Danionella translucida.</title>
        <authorList>
            <person name="Kadobianskyi M."/>
            <person name="Schulze L."/>
            <person name="Schuelke M."/>
            <person name="Judkewitz B."/>
        </authorList>
    </citation>
    <scope>NUCLEOTIDE SEQUENCE [LARGE SCALE GENOMIC DNA]</scope>
    <source>
        <strain evidence="2 3">Bolton</strain>
    </source>
</reference>
<dbReference type="InterPro" id="IPR036034">
    <property type="entry name" value="PDZ_sf"/>
</dbReference>
<dbReference type="PANTHER" id="PTHR23119:SF5">
    <property type="entry name" value="DISKS LARGE HOMOLOG 1"/>
    <property type="match status" value="1"/>
</dbReference>
<dbReference type="InterPro" id="IPR019583">
    <property type="entry name" value="DLG1-4_PDZ_assoc"/>
</dbReference>
<dbReference type="GO" id="GO:0016323">
    <property type="term" value="C:basolateral plasma membrane"/>
    <property type="evidence" value="ECO:0007669"/>
    <property type="project" value="TreeGrafter"/>
</dbReference>
<dbReference type="Pfam" id="PF00595">
    <property type="entry name" value="PDZ"/>
    <property type="match status" value="2"/>
</dbReference>
<dbReference type="GO" id="GO:0098609">
    <property type="term" value="P:cell-cell adhesion"/>
    <property type="evidence" value="ECO:0007669"/>
    <property type="project" value="TreeGrafter"/>
</dbReference>
<dbReference type="Gene3D" id="6.20.370.60">
    <property type="match status" value="1"/>
</dbReference>
<feature type="non-terminal residue" evidence="2">
    <location>
        <position position="1"/>
    </location>
</feature>
<proteinExistence type="predicted"/>
<evidence type="ECO:0000313" key="3">
    <source>
        <dbReference type="Proteomes" id="UP000316079"/>
    </source>
</evidence>
<comment type="caution">
    <text evidence="2">The sequence shown here is derived from an EMBL/GenBank/DDBJ whole genome shotgun (WGS) entry which is preliminary data.</text>
</comment>